<dbReference type="AlphaFoldDB" id="A0A1M4MVW3"/>
<dbReference type="RefSeq" id="WP_178338707.1">
    <property type="nucleotide sequence ID" value="NZ_FMJB01000033.1"/>
</dbReference>
<dbReference type="Proteomes" id="UP000184085">
    <property type="component" value="Unassembled WGS sequence"/>
</dbReference>
<evidence type="ECO:0000313" key="3">
    <source>
        <dbReference type="Proteomes" id="UP000184085"/>
    </source>
</evidence>
<keyword evidence="3" id="KW-1185">Reference proteome</keyword>
<protein>
    <submittedName>
        <fullName evidence="2">Uncharacterized protein</fullName>
    </submittedName>
</protein>
<accession>A0A1M4MVW3</accession>
<proteinExistence type="predicted"/>
<name>A0A1M4MVW3_9RHOB</name>
<evidence type="ECO:0000256" key="1">
    <source>
        <dbReference type="SAM" id="MobiDB-lite"/>
    </source>
</evidence>
<organism evidence="2 3">
    <name type="scientific">Donghicola eburneus</name>
    <dbReference type="NCBI Taxonomy" id="393278"/>
    <lineage>
        <taxon>Bacteria</taxon>
        <taxon>Pseudomonadati</taxon>
        <taxon>Pseudomonadota</taxon>
        <taxon>Alphaproteobacteria</taxon>
        <taxon>Rhodobacterales</taxon>
        <taxon>Roseobacteraceae</taxon>
        <taxon>Donghicola</taxon>
    </lineage>
</organism>
<evidence type="ECO:0000313" key="2">
    <source>
        <dbReference type="EMBL" id="SCM66631.1"/>
    </source>
</evidence>
<dbReference type="EMBL" id="FMJB01000033">
    <property type="protein sequence ID" value="SCM66631.1"/>
    <property type="molecule type" value="Genomic_DNA"/>
</dbReference>
<feature type="region of interest" description="Disordered" evidence="1">
    <location>
        <begin position="28"/>
        <end position="52"/>
    </location>
</feature>
<gene>
    <name evidence="2" type="ORF">KARMA_0810</name>
</gene>
<reference evidence="3" key="1">
    <citation type="submission" date="2016-09" db="EMBL/GenBank/DDBJ databases">
        <authorList>
            <person name="Wibberg D."/>
        </authorList>
    </citation>
    <scope>NUCLEOTIDE SEQUENCE [LARGE SCALE GENOMIC DNA]</scope>
</reference>
<sequence>MGFVFVYQATYFGRLHHGRIEDFEDAILGGEEPEDQDGPDGGTPHLKLVKST</sequence>